<sequence>MISPGEQQLLFEQMIRQRLNQQQQQQQDGQYLQIKHRPPIRGKNIITPYNGMDSKNLTKNSMIISDGLRPLSLSSSSSLLLQPKKPNESMIMIQTINPLNLELPRYEAVANVHSNQYDSSNLLLPSSSSLSSSAISKNSRLSIINPNRLKRSTSSDTFISTDYSTDSKKKKGLRKRIWQNFIVLLKGNPKMKKYYLIAGFLFLFSIVVNFILYDPIQDLIMNWQLQLGPDKFFYSFGWATVPIPVYLHIYLFDIRNPNQYLNGDRPNIKEIGPFVFQVGRRRKVVEWTEHTVIFNELFDAELLVDQSYPINTTMHTINIPIFGTTSWIYYWMRRYKIRLIEPIIQNIISIALQVFGERLITETTPWEVLWGRPVNLLRFLNTILIPLKSLNLPLPDFSDLISSYGNYKLSNNSFSIIGLFVGNEFGPMEHYRHNYKRYKTNEVRKILGET</sequence>
<feature type="transmembrane region" description="Helical" evidence="7">
    <location>
        <begin position="194"/>
        <end position="212"/>
    </location>
</feature>
<dbReference type="AlphaFoldDB" id="A0A6P6Y2Z4"/>
<dbReference type="GO" id="GO:0005737">
    <property type="term" value="C:cytoplasm"/>
    <property type="evidence" value="ECO:0007669"/>
    <property type="project" value="TreeGrafter"/>
</dbReference>
<evidence type="ECO:0000256" key="5">
    <source>
        <dbReference type="ARBA" id="ARBA00023136"/>
    </source>
</evidence>
<reference evidence="9" key="1">
    <citation type="submission" date="2025-08" db="UniProtKB">
        <authorList>
            <consortium name="RefSeq"/>
        </authorList>
    </citation>
    <scope>IDENTIFICATION</scope>
    <source>
        <strain evidence="9">Airmid</strain>
    </source>
</reference>
<dbReference type="KEGG" id="dpte:113793762"/>
<dbReference type="Pfam" id="PF01130">
    <property type="entry name" value="CD36"/>
    <property type="match status" value="1"/>
</dbReference>
<dbReference type="GO" id="GO:0016020">
    <property type="term" value="C:membrane"/>
    <property type="evidence" value="ECO:0007669"/>
    <property type="project" value="UniProtKB-SubCell"/>
</dbReference>
<proteinExistence type="inferred from homology"/>
<accession>A0A6P6Y2Z4</accession>
<keyword evidence="5 7" id="KW-0472">Membrane</keyword>
<protein>
    <submittedName>
        <fullName evidence="9">Uncharacterized protein LOC113793762</fullName>
    </submittedName>
</protein>
<keyword evidence="4 7" id="KW-1133">Transmembrane helix</keyword>
<keyword evidence="6" id="KW-0325">Glycoprotein</keyword>
<dbReference type="PRINTS" id="PR01609">
    <property type="entry name" value="CD36FAMILY"/>
</dbReference>
<dbReference type="Proteomes" id="UP000515146">
    <property type="component" value="Unplaced"/>
</dbReference>
<dbReference type="GO" id="GO:0005044">
    <property type="term" value="F:scavenger receptor activity"/>
    <property type="evidence" value="ECO:0007669"/>
    <property type="project" value="TreeGrafter"/>
</dbReference>
<comment type="subcellular location">
    <subcellularLocation>
        <location evidence="1">Membrane</location>
    </subcellularLocation>
</comment>
<evidence type="ECO:0000256" key="3">
    <source>
        <dbReference type="ARBA" id="ARBA00022692"/>
    </source>
</evidence>
<feature type="transmembrane region" description="Helical" evidence="7">
    <location>
        <begin position="232"/>
        <end position="252"/>
    </location>
</feature>
<evidence type="ECO:0000313" key="9">
    <source>
        <dbReference type="RefSeq" id="XP_027199635.1"/>
    </source>
</evidence>
<dbReference type="PANTHER" id="PTHR11923:SF51">
    <property type="entry name" value="LYSOSOME MEMBRANE PROTEIN 2"/>
    <property type="match status" value="1"/>
</dbReference>
<evidence type="ECO:0000313" key="8">
    <source>
        <dbReference type="Proteomes" id="UP000515146"/>
    </source>
</evidence>
<evidence type="ECO:0000256" key="7">
    <source>
        <dbReference type="SAM" id="Phobius"/>
    </source>
</evidence>
<dbReference type="InterPro" id="IPR002159">
    <property type="entry name" value="CD36_fam"/>
</dbReference>
<evidence type="ECO:0000256" key="4">
    <source>
        <dbReference type="ARBA" id="ARBA00022989"/>
    </source>
</evidence>
<keyword evidence="3 7" id="KW-0812">Transmembrane</keyword>
<organism evidence="8 9">
    <name type="scientific">Dermatophagoides pteronyssinus</name>
    <name type="common">European house dust mite</name>
    <dbReference type="NCBI Taxonomy" id="6956"/>
    <lineage>
        <taxon>Eukaryota</taxon>
        <taxon>Metazoa</taxon>
        <taxon>Ecdysozoa</taxon>
        <taxon>Arthropoda</taxon>
        <taxon>Chelicerata</taxon>
        <taxon>Arachnida</taxon>
        <taxon>Acari</taxon>
        <taxon>Acariformes</taxon>
        <taxon>Sarcoptiformes</taxon>
        <taxon>Astigmata</taxon>
        <taxon>Psoroptidia</taxon>
        <taxon>Analgoidea</taxon>
        <taxon>Pyroglyphidae</taxon>
        <taxon>Dermatophagoidinae</taxon>
        <taxon>Dermatophagoides</taxon>
    </lineage>
</organism>
<evidence type="ECO:0000256" key="2">
    <source>
        <dbReference type="ARBA" id="ARBA00010532"/>
    </source>
</evidence>
<evidence type="ECO:0000256" key="1">
    <source>
        <dbReference type="ARBA" id="ARBA00004370"/>
    </source>
</evidence>
<keyword evidence="8" id="KW-1185">Reference proteome</keyword>
<name>A0A6P6Y2Z4_DERPT</name>
<evidence type="ECO:0000256" key="6">
    <source>
        <dbReference type="ARBA" id="ARBA00023180"/>
    </source>
</evidence>
<gene>
    <name evidence="9" type="primary">LOC113793762</name>
</gene>
<dbReference type="PANTHER" id="PTHR11923">
    <property type="entry name" value="SCAVENGER RECEPTOR CLASS B TYPE-1 SR-B1"/>
    <property type="match status" value="1"/>
</dbReference>
<dbReference type="OrthoDB" id="6507933at2759"/>
<dbReference type="InParanoid" id="A0A6P6Y2Z4"/>
<dbReference type="RefSeq" id="XP_027199635.1">
    <property type="nucleotide sequence ID" value="XM_027343834.1"/>
</dbReference>
<comment type="similarity">
    <text evidence="2">Belongs to the CD36 family.</text>
</comment>